<dbReference type="GO" id="GO:0005886">
    <property type="term" value="C:plasma membrane"/>
    <property type="evidence" value="ECO:0007669"/>
    <property type="project" value="TreeGrafter"/>
</dbReference>
<feature type="transmembrane region" description="Helical" evidence="13">
    <location>
        <begin position="278"/>
        <end position="299"/>
    </location>
</feature>
<evidence type="ECO:0000256" key="4">
    <source>
        <dbReference type="ARBA" id="ARBA00022692"/>
    </source>
</evidence>
<evidence type="ECO:0000256" key="12">
    <source>
        <dbReference type="SAM" id="MobiDB-lite"/>
    </source>
</evidence>
<feature type="domain" description="Potassium channel inwardly rectifying transmembrane" evidence="14">
    <location>
        <begin position="241"/>
        <end position="388"/>
    </location>
</feature>
<keyword evidence="9 13" id="KW-0472">Membrane</keyword>
<gene>
    <name evidence="16" type="ORF">LSH36_1587g00064</name>
</gene>
<dbReference type="GO" id="GO:0034765">
    <property type="term" value="P:regulation of monoatomic ion transmembrane transport"/>
    <property type="evidence" value="ECO:0007669"/>
    <property type="project" value="TreeGrafter"/>
</dbReference>
<dbReference type="Pfam" id="PF01007">
    <property type="entry name" value="IRK"/>
    <property type="match status" value="1"/>
</dbReference>
<dbReference type="Pfam" id="PF17655">
    <property type="entry name" value="IRK_C"/>
    <property type="match status" value="1"/>
</dbReference>
<protein>
    <submittedName>
        <fullName evidence="16">Uncharacterized protein</fullName>
    </submittedName>
</protein>
<evidence type="ECO:0000256" key="3">
    <source>
        <dbReference type="ARBA" id="ARBA00022538"/>
    </source>
</evidence>
<evidence type="ECO:0000313" key="16">
    <source>
        <dbReference type="EMBL" id="KAK2139854.1"/>
    </source>
</evidence>
<organism evidence="16 17">
    <name type="scientific">Paralvinella palmiformis</name>
    <dbReference type="NCBI Taxonomy" id="53620"/>
    <lineage>
        <taxon>Eukaryota</taxon>
        <taxon>Metazoa</taxon>
        <taxon>Spiralia</taxon>
        <taxon>Lophotrochozoa</taxon>
        <taxon>Annelida</taxon>
        <taxon>Polychaeta</taxon>
        <taxon>Sedentaria</taxon>
        <taxon>Canalipalpata</taxon>
        <taxon>Terebellida</taxon>
        <taxon>Terebelliformia</taxon>
        <taxon>Alvinellidae</taxon>
        <taxon>Paralvinella</taxon>
    </lineage>
</organism>
<dbReference type="Gene3D" id="2.60.40.1400">
    <property type="entry name" value="G protein-activated inward rectifier potassium channel 1"/>
    <property type="match status" value="1"/>
</dbReference>
<feature type="compositionally biased region" description="Basic and acidic residues" evidence="12">
    <location>
        <begin position="68"/>
        <end position="81"/>
    </location>
</feature>
<evidence type="ECO:0000256" key="9">
    <source>
        <dbReference type="ARBA" id="ARBA00023136"/>
    </source>
</evidence>
<dbReference type="SUPFAM" id="SSF81324">
    <property type="entry name" value="Voltage-gated potassium channels"/>
    <property type="match status" value="1"/>
</dbReference>
<dbReference type="GO" id="GO:0034702">
    <property type="term" value="C:monoatomic ion channel complex"/>
    <property type="evidence" value="ECO:0007669"/>
    <property type="project" value="UniProtKB-KW"/>
</dbReference>
<comment type="similarity">
    <text evidence="11">Belongs to the inward rectifier-type potassium channel (TC 1.A.2.1) family.</text>
</comment>
<evidence type="ECO:0000259" key="15">
    <source>
        <dbReference type="Pfam" id="PF17655"/>
    </source>
</evidence>
<feature type="domain" description="Inward rectifier potassium channel C-terminal" evidence="15">
    <location>
        <begin position="395"/>
        <end position="566"/>
    </location>
</feature>
<dbReference type="InterPro" id="IPR016449">
    <property type="entry name" value="K_chnl_inward-rec_Kir"/>
</dbReference>
<evidence type="ECO:0000256" key="8">
    <source>
        <dbReference type="ARBA" id="ARBA00023065"/>
    </source>
</evidence>
<dbReference type="InterPro" id="IPR041647">
    <property type="entry name" value="IRK_C"/>
</dbReference>
<keyword evidence="4 11" id="KW-0812">Transmembrane</keyword>
<evidence type="ECO:0000256" key="10">
    <source>
        <dbReference type="ARBA" id="ARBA00023303"/>
    </source>
</evidence>
<dbReference type="InterPro" id="IPR040445">
    <property type="entry name" value="Kir_TM"/>
</dbReference>
<dbReference type="GO" id="GO:0005242">
    <property type="term" value="F:inward rectifier potassium channel activity"/>
    <property type="evidence" value="ECO:0007669"/>
    <property type="project" value="InterPro"/>
</dbReference>
<evidence type="ECO:0000259" key="14">
    <source>
        <dbReference type="Pfam" id="PF01007"/>
    </source>
</evidence>
<feature type="transmembrane region" description="Helical" evidence="13">
    <location>
        <begin position="358"/>
        <end position="383"/>
    </location>
</feature>
<comment type="caution">
    <text evidence="16">The sequence shown here is derived from an EMBL/GenBank/DDBJ whole genome shotgun (WGS) entry which is preliminary data.</text>
</comment>
<feature type="compositionally biased region" description="Acidic residues" evidence="12">
    <location>
        <begin position="14"/>
        <end position="28"/>
    </location>
</feature>
<comment type="subcellular location">
    <subcellularLocation>
        <location evidence="1 11">Membrane</location>
        <topology evidence="1 11">Multi-pass membrane protein</topology>
    </subcellularLocation>
</comment>
<dbReference type="SUPFAM" id="SSF81296">
    <property type="entry name" value="E set domains"/>
    <property type="match status" value="1"/>
</dbReference>
<keyword evidence="3 11" id="KW-0633">Potassium transport</keyword>
<dbReference type="InterPro" id="IPR014756">
    <property type="entry name" value="Ig_E-set"/>
</dbReference>
<feature type="region of interest" description="Disordered" evidence="12">
    <location>
        <begin position="66"/>
        <end position="107"/>
    </location>
</feature>
<keyword evidence="17" id="KW-1185">Reference proteome</keyword>
<keyword evidence="10 11" id="KW-0407">Ion channel</keyword>
<feature type="region of interest" description="Disordered" evidence="12">
    <location>
        <begin position="553"/>
        <end position="597"/>
    </location>
</feature>
<proteinExistence type="inferred from homology"/>
<evidence type="ECO:0000256" key="7">
    <source>
        <dbReference type="ARBA" id="ARBA00022989"/>
    </source>
</evidence>
<dbReference type="InterPro" id="IPR013518">
    <property type="entry name" value="K_chnl_inward-rec_Kir_cyto"/>
</dbReference>
<dbReference type="Proteomes" id="UP001208570">
    <property type="component" value="Unassembled WGS sequence"/>
</dbReference>
<feature type="compositionally biased region" description="Basic and acidic residues" evidence="12">
    <location>
        <begin position="553"/>
        <end position="569"/>
    </location>
</feature>
<evidence type="ECO:0000256" key="5">
    <source>
        <dbReference type="ARBA" id="ARBA00022882"/>
    </source>
</evidence>
<keyword evidence="7 13" id="KW-1133">Transmembrane helix</keyword>
<keyword evidence="8 11" id="KW-0406">Ion transport</keyword>
<dbReference type="PANTHER" id="PTHR11767:SF102">
    <property type="entry name" value="INWARDLY RECTIFYING POTASSIUM CHANNEL 1, ISOFORM F"/>
    <property type="match status" value="1"/>
</dbReference>
<dbReference type="GO" id="GO:1990573">
    <property type="term" value="P:potassium ion import across plasma membrane"/>
    <property type="evidence" value="ECO:0007669"/>
    <property type="project" value="TreeGrafter"/>
</dbReference>
<feature type="region of interest" description="Disordered" evidence="12">
    <location>
        <begin position="1"/>
        <end position="51"/>
    </location>
</feature>
<feature type="compositionally biased region" description="Basic and acidic residues" evidence="12">
    <location>
        <begin position="577"/>
        <end position="590"/>
    </location>
</feature>
<dbReference type="PRINTS" id="PR01320">
    <property type="entry name" value="KIRCHANNEL"/>
</dbReference>
<evidence type="ECO:0000256" key="1">
    <source>
        <dbReference type="ARBA" id="ARBA00004141"/>
    </source>
</evidence>
<evidence type="ECO:0000256" key="2">
    <source>
        <dbReference type="ARBA" id="ARBA00022448"/>
    </source>
</evidence>
<reference evidence="16" key="1">
    <citation type="journal article" date="2023" name="Mol. Biol. Evol.">
        <title>Third-Generation Sequencing Reveals the Adaptive Role of the Epigenome in Three Deep-Sea Polychaetes.</title>
        <authorList>
            <person name="Perez M."/>
            <person name="Aroh O."/>
            <person name="Sun Y."/>
            <person name="Lan Y."/>
            <person name="Juniper S.K."/>
            <person name="Young C.R."/>
            <person name="Angers B."/>
            <person name="Qian P.Y."/>
        </authorList>
    </citation>
    <scope>NUCLEOTIDE SEQUENCE</scope>
    <source>
        <strain evidence="16">P08H-3</strain>
    </source>
</reference>
<keyword evidence="2 11" id="KW-0813">Transport</keyword>
<evidence type="ECO:0000313" key="17">
    <source>
        <dbReference type="Proteomes" id="UP001208570"/>
    </source>
</evidence>
<feature type="compositionally biased region" description="Basic and acidic residues" evidence="12">
    <location>
        <begin position="1"/>
        <end position="10"/>
    </location>
</feature>
<sequence length="597" mass="67583">MLEDFVDFRMEIQSSDDGEDGTNVEYTEDTQREDCNNPARKYTKDADTQSTSLSIESIQASLLTPEGVSHDNDQSREHRPDALPPVHPKVQRLSSGPSSPRFASRQPFVRQFSIQSRRRSFMVTDYGPQSVDRSLESVFSSNARQSVVVFPEEISTESGVQVTQSTSCIMDMSQVDDVDNEMNGMLLANHDQVRTYQTTAFSITGTIPSLVSKPKNKRQQIALEIAKRGRLFAKRKKDRLVEKNGECRIVYTKVRNRSYRLLHDFFTTMLELKWRYHFLVFTLAFALSWVVFGLVWWGLASFEAGRIPEPLADGGFDSTAVEPCIVGVTDYTTALLFSIETQQTIGYGTRAITSSCPLAITIMMLQSMLGVIIQCILTGIIFAKLARPKRRAQTILFSKNAVVCERDGQRTLVFRVGDIRRSQILATSVHVMLTERRTTREGECLPIATRELRVTTESGGEFFFLAWPIEVLHKIDRSSPLWELSEFDLIQQDWEFIVVLEGVAEATGASFQVRTSYLPSEVLWGHRLKSLLNKSSGGVLEIDYTHFHETEPVKMSERSARKTKERLQHLTEVSKNNNDRNKDDANKQDPGDGLNTC</sequence>
<name>A0AAD9MR16_9ANNE</name>
<evidence type="ECO:0000256" key="11">
    <source>
        <dbReference type="RuleBase" id="RU003822"/>
    </source>
</evidence>
<dbReference type="EMBL" id="JAODUP010001585">
    <property type="protein sequence ID" value="KAK2139854.1"/>
    <property type="molecule type" value="Genomic_DNA"/>
</dbReference>
<keyword evidence="6 11" id="KW-0630">Potassium</keyword>
<evidence type="ECO:0000256" key="13">
    <source>
        <dbReference type="SAM" id="Phobius"/>
    </source>
</evidence>
<keyword evidence="5 11" id="KW-0851">Voltage-gated channel</keyword>
<dbReference type="Gene3D" id="1.10.287.70">
    <property type="match status" value="1"/>
</dbReference>
<evidence type="ECO:0000256" key="6">
    <source>
        <dbReference type="ARBA" id="ARBA00022958"/>
    </source>
</evidence>
<dbReference type="PANTHER" id="PTHR11767">
    <property type="entry name" value="INWARD RECTIFIER POTASSIUM CHANNEL"/>
    <property type="match status" value="1"/>
</dbReference>
<dbReference type="AlphaFoldDB" id="A0AAD9MR16"/>
<accession>A0AAD9MR16</accession>